<evidence type="ECO:0000313" key="4">
    <source>
        <dbReference type="Proteomes" id="UP000381093"/>
    </source>
</evidence>
<evidence type="ECO:0000313" key="3">
    <source>
        <dbReference type="EMBL" id="VVN97517.1"/>
    </source>
</evidence>
<dbReference type="RefSeq" id="WP_150764685.1">
    <property type="nucleotide sequence ID" value="NZ_CABVHW010000006.1"/>
</dbReference>
<feature type="domain" description="Enoyl reductase (ER)" evidence="2">
    <location>
        <begin position="10"/>
        <end position="305"/>
    </location>
</feature>
<dbReference type="InterPro" id="IPR050700">
    <property type="entry name" value="YIM1/Zinc_Alcohol_DH_Fams"/>
</dbReference>
<gene>
    <name evidence="3" type="ORF">PS710_02387</name>
</gene>
<dbReference type="PANTHER" id="PTHR11695:SF294">
    <property type="entry name" value="RETICULON-4-INTERACTING PROTEIN 1, MITOCHONDRIAL"/>
    <property type="match status" value="1"/>
</dbReference>
<dbReference type="SUPFAM" id="SSF50129">
    <property type="entry name" value="GroES-like"/>
    <property type="match status" value="1"/>
</dbReference>
<dbReference type="Proteomes" id="UP000381093">
    <property type="component" value="Unassembled WGS sequence"/>
</dbReference>
<dbReference type="InterPro" id="IPR013154">
    <property type="entry name" value="ADH-like_N"/>
</dbReference>
<name>A0A5E7C5A6_PSEFL</name>
<dbReference type="InterPro" id="IPR002364">
    <property type="entry name" value="Quin_OxRdtase/zeta-crystal_CS"/>
</dbReference>
<dbReference type="InterPro" id="IPR020843">
    <property type="entry name" value="ER"/>
</dbReference>
<dbReference type="EMBL" id="CABVHW010000006">
    <property type="protein sequence ID" value="VVN97517.1"/>
    <property type="molecule type" value="Genomic_DNA"/>
</dbReference>
<accession>A0A5E7C5A6</accession>
<dbReference type="Gene3D" id="3.40.50.720">
    <property type="entry name" value="NAD(P)-binding Rossmann-like Domain"/>
    <property type="match status" value="1"/>
</dbReference>
<dbReference type="SMART" id="SM00829">
    <property type="entry name" value="PKS_ER"/>
    <property type="match status" value="1"/>
</dbReference>
<proteinExistence type="predicted"/>
<dbReference type="GO" id="GO:0008270">
    <property type="term" value="F:zinc ion binding"/>
    <property type="evidence" value="ECO:0007669"/>
    <property type="project" value="InterPro"/>
</dbReference>
<dbReference type="GO" id="GO:0016491">
    <property type="term" value="F:oxidoreductase activity"/>
    <property type="evidence" value="ECO:0007669"/>
    <property type="project" value="UniProtKB-KW"/>
</dbReference>
<dbReference type="InterPro" id="IPR011032">
    <property type="entry name" value="GroES-like_sf"/>
</dbReference>
<dbReference type="CDD" id="cd05289">
    <property type="entry name" value="MDR_like_2"/>
    <property type="match status" value="1"/>
</dbReference>
<evidence type="ECO:0000256" key="1">
    <source>
        <dbReference type="ARBA" id="ARBA00023002"/>
    </source>
</evidence>
<sequence>MKAVQYHEFGGPQVMQVEEVAAPGVANGEVLVRVKATSVNPVDWKVRSGAAAAIVQFPMPIIPGGDLAGVVEQVGTGVSGFKVGDEVFALVGLMGASAELVAVDATKLAHKPSNLTFEEAASLPLVALTAWQGFFSEERDVAGKVVLIHNAAGGVGSVAVQIAKARGARVIATASAKNADFVRALGADEIVDFRTTPVSSRQQDVDVLMDLVGDKAAVDLWSLVKPGGTVIRIAGGADAEALAQEGGLSIIKTRVRPNGEQLAQIAGLVAAGKVRPSVAEVLPWEQIAQAHELSKSGRVRGKVVLTFNV</sequence>
<evidence type="ECO:0000259" key="2">
    <source>
        <dbReference type="SMART" id="SM00829"/>
    </source>
</evidence>
<dbReference type="Pfam" id="PF13602">
    <property type="entry name" value="ADH_zinc_N_2"/>
    <property type="match status" value="1"/>
</dbReference>
<keyword evidence="1" id="KW-0560">Oxidoreductase</keyword>
<dbReference type="Pfam" id="PF08240">
    <property type="entry name" value="ADH_N"/>
    <property type="match status" value="1"/>
</dbReference>
<dbReference type="PANTHER" id="PTHR11695">
    <property type="entry name" value="ALCOHOL DEHYDROGENASE RELATED"/>
    <property type="match status" value="1"/>
</dbReference>
<dbReference type="InterPro" id="IPR036291">
    <property type="entry name" value="NAD(P)-bd_dom_sf"/>
</dbReference>
<reference evidence="3 4" key="1">
    <citation type="submission" date="2019-09" db="EMBL/GenBank/DDBJ databases">
        <authorList>
            <person name="Chandra G."/>
            <person name="Truman W A."/>
        </authorList>
    </citation>
    <scope>NUCLEOTIDE SEQUENCE [LARGE SCALE GENOMIC DNA]</scope>
    <source>
        <strain evidence="3">PS710</strain>
    </source>
</reference>
<organism evidence="3 4">
    <name type="scientific">Pseudomonas fluorescens</name>
    <dbReference type="NCBI Taxonomy" id="294"/>
    <lineage>
        <taxon>Bacteria</taxon>
        <taxon>Pseudomonadati</taxon>
        <taxon>Pseudomonadota</taxon>
        <taxon>Gammaproteobacteria</taxon>
        <taxon>Pseudomonadales</taxon>
        <taxon>Pseudomonadaceae</taxon>
        <taxon>Pseudomonas</taxon>
    </lineage>
</organism>
<dbReference type="AlphaFoldDB" id="A0A5E7C5A6"/>
<dbReference type="PROSITE" id="PS01162">
    <property type="entry name" value="QOR_ZETA_CRYSTAL"/>
    <property type="match status" value="1"/>
</dbReference>
<protein>
    <submittedName>
        <fullName evidence="3">Zinc-type alcohol dehydrogenase-like protein</fullName>
    </submittedName>
</protein>
<dbReference type="SUPFAM" id="SSF51735">
    <property type="entry name" value="NAD(P)-binding Rossmann-fold domains"/>
    <property type="match status" value="1"/>
</dbReference>
<dbReference type="Gene3D" id="3.90.180.10">
    <property type="entry name" value="Medium-chain alcohol dehydrogenases, catalytic domain"/>
    <property type="match status" value="1"/>
</dbReference>